<sequence>NMKEDNSIIINSSSVSSHTHVTCAEGHTNHLEGTSSKEDLNRSIKPGYDRGWGVSEFSLTCVPELQFVGVHGSFVMLL</sequence>
<dbReference type="AlphaFoldDB" id="A0A4W4FQN5"/>
<evidence type="ECO:0000313" key="1">
    <source>
        <dbReference type="Ensembl" id="ENSEEEP00000027242.1"/>
    </source>
</evidence>
<dbReference type="Ensembl" id="ENSEEET00000027555.2">
    <property type="protein sequence ID" value="ENSEEEP00000027242.1"/>
    <property type="gene ID" value="ENSEEEG00000013149.2"/>
</dbReference>
<protein>
    <submittedName>
        <fullName evidence="1">Uncharacterized protein</fullName>
    </submittedName>
</protein>
<reference evidence="1" key="4">
    <citation type="submission" date="2025-08" db="UniProtKB">
        <authorList>
            <consortium name="Ensembl"/>
        </authorList>
    </citation>
    <scope>IDENTIFICATION</scope>
</reference>
<reference evidence="2" key="2">
    <citation type="journal article" date="2017" name="Sci. Adv.">
        <title>A tail of two voltages: Proteomic comparison of the three electric organs of the electric eel.</title>
        <authorList>
            <person name="Traeger L.L."/>
            <person name="Sabat G."/>
            <person name="Barrett-Wilt G.A."/>
            <person name="Wells G.B."/>
            <person name="Sussman M.R."/>
        </authorList>
    </citation>
    <scope>NUCLEOTIDE SEQUENCE [LARGE SCALE GENOMIC DNA]</scope>
</reference>
<reference evidence="1" key="3">
    <citation type="submission" date="2020-05" db="EMBL/GenBank/DDBJ databases">
        <title>Electrophorus electricus (electric eel) genome, fEleEle1, primary haplotype.</title>
        <authorList>
            <person name="Myers G."/>
            <person name="Meyer A."/>
            <person name="Fedrigo O."/>
            <person name="Formenti G."/>
            <person name="Rhie A."/>
            <person name="Tracey A."/>
            <person name="Sims Y."/>
            <person name="Jarvis E.D."/>
        </authorList>
    </citation>
    <scope>NUCLEOTIDE SEQUENCE [LARGE SCALE GENOMIC DNA]</scope>
</reference>
<evidence type="ECO:0000313" key="2">
    <source>
        <dbReference type="Proteomes" id="UP000314983"/>
    </source>
</evidence>
<name>A0A4W4FQN5_ELEEL</name>
<proteinExistence type="predicted"/>
<dbReference type="Proteomes" id="UP000314983">
    <property type="component" value="Chromosome 16"/>
</dbReference>
<reference evidence="2" key="1">
    <citation type="journal article" date="2014" name="Science">
        <title>Nonhuman genetics. Genomic basis for the convergent evolution of electric organs.</title>
        <authorList>
            <person name="Gallant J.R."/>
            <person name="Traeger L.L."/>
            <person name="Volkening J.D."/>
            <person name="Moffett H."/>
            <person name="Chen P.H."/>
            <person name="Novina C.D."/>
            <person name="Phillips G.N.Jr."/>
            <person name="Anand R."/>
            <person name="Wells G.B."/>
            <person name="Pinch M."/>
            <person name="Guth R."/>
            <person name="Unguez G.A."/>
            <person name="Albert J.S."/>
            <person name="Zakon H.H."/>
            <person name="Samanta M.P."/>
            <person name="Sussman M.R."/>
        </authorList>
    </citation>
    <scope>NUCLEOTIDE SEQUENCE [LARGE SCALE GENOMIC DNA]</scope>
</reference>
<organism evidence="1 2">
    <name type="scientific">Electrophorus electricus</name>
    <name type="common">Electric eel</name>
    <name type="synonym">Gymnotus electricus</name>
    <dbReference type="NCBI Taxonomy" id="8005"/>
    <lineage>
        <taxon>Eukaryota</taxon>
        <taxon>Metazoa</taxon>
        <taxon>Chordata</taxon>
        <taxon>Craniata</taxon>
        <taxon>Vertebrata</taxon>
        <taxon>Euteleostomi</taxon>
        <taxon>Actinopterygii</taxon>
        <taxon>Neopterygii</taxon>
        <taxon>Teleostei</taxon>
        <taxon>Ostariophysi</taxon>
        <taxon>Gymnotiformes</taxon>
        <taxon>Gymnotoidei</taxon>
        <taxon>Gymnotidae</taxon>
        <taxon>Electrophorus</taxon>
    </lineage>
</organism>
<keyword evidence="2" id="KW-1185">Reference proteome</keyword>
<reference evidence="1" key="5">
    <citation type="submission" date="2025-09" db="UniProtKB">
        <authorList>
            <consortium name="Ensembl"/>
        </authorList>
    </citation>
    <scope>IDENTIFICATION</scope>
</reference>
<accession>A0A4W4FQN5</accession>